<dbReference type="Proteomes" id="UP001107558">
    <property type="component" value="Chromosome 1"/>
</dbReference>
<accession>A0A9J6CRR1</accession>
<keyword evidence="3" id="KW-1185">Reference proteome</keyword>
<dbReference type="AlphaFoldDB" id="A0A9J6CRR1"/>
<name>A0A9J6CRR1_POLVA</name>
<feature type="compositionally biased region" description="Polar residues" evidence="1">
    <location>
        <begin position="47"/>
        <end position="57"/>
    </location>
</feature>
<protein>
    <submittedName>
        <fullName evidence="2">Uncharacterized protein</fullName>
    </submittedName>
</protein>
<organism evidence="2 3">
    <name type="scientific">Polypedilum vanderplanki</name>
    <name type="common">Sleeping chironomid midge</name>
    <dbReference type="NCBI Taxonomy" id="319348"/>
    <lineage>
        <taxon>Eukaryota</taxon>
        <taxon>Metazoa</taxon>
        <taxon>Ecdysozoa</taxon>
        <taxon>Arthropoda</taxon>
        <taxon>Hexapoda</taxon>
        <taxon>Insecta</taxon>
        <taxon>Pterygota</taxon>
        <taxon>Neoptera</taxon>
        <taxon>Endopterygota</taxon>
        <taxon>Diptera</taxon>
        <taxon>Nematocera</taxon>
        <taxon>Chironomoidea</taxon>
        <taxon>Chironomidae</taxon>
        <taxon>Chironominae</taxon>
        <taxon>Polypedilum</taxon>
        <taxon>Polypedilum</taxon>
    </lineage>
</organism>
<reference evidence="2" key="1">
    <citation type="submission" date="2021-03" db="EMBL/GenBank/DDBJ databases">
        <title>Chromosome level genome of the anhydrobiotic midge Polypedilum vanderplanki.</title>
        <authorList>
            <person name="Yoshida Y."/>
            <person name="Kikawada T."/>
            <person name="Gusev O."/>
        </authorList>
    </citation>
    <scope>NUCLEOTIDE SEQUENCE</scope>
    <source>
        <strain evidence="2">NIAS01</strain>
        <tissue evidence="2">Whole body or cell culture</tissue>
    </source>
</reference>
<feature type="region of interest" description="Disordered" evidence="1">
    <location>
        <begin position="34"/>
        <end position="63"/>
    </location>
</feature>
<gene>
    <name evidence="2" type="ORF">PVAND_013769</name>
</gene>
<evidence type="ECO:0000313" key="2">
    <source>
        <dbReference type="EMBL" id="KAG5684543.1"/>
    </source>
</evidence>
<comment type="caution">
    <text evidence="2">The sequence shown here is derived from an EMBL/GenBank/DDBJ whole genome shotgun (WGS) entry which is preliminary data.</text>
</comment>
<proteinExistence type="predicted"/>
<dbReference type="EMBL" id="JADBJN010000001">
    <property type="protein sequence ID" value="KAG5684543.1"/>
    <property type="molecule type" value="Genomic_DNA"/>
</dbReference>
<evidence type="ECO:0000256" key="1">
    <source>
        <dbReference type="SAM" id="MobiDB-lite"/>
    </source>
</evidence>
<feature type="compositionally biased region" description="Low complexity" evidence="1">
    <location>
        <begin position="34"/>
        <end position="46"/>
    </location>
</feature>
<evidence type="ECO:0000313" key="3">
    <source>
        <dbReference type="Proteomes" id="UP001107558"/>
    </source>
</evidence>
<sequence length="85" mass="9590">MKFEIRRTKNAANCTCQIDVEDTPADDEIQLATNNEEITPTPNEENSNFSVTQTEGHNLSEKYSDSDILNDNEVQNQNCLDALKI</sequence>